<evidence type="ECO:0000256" key="2">
    <source>
        <dbReference type="ARBA" id="ARBA00022771"/>
    </source>
</evidence>
<organism evidence="7 8">
    <name type="scientific">Saprolegnia diclina (strain VS20)</name>
    <dbReference type="NCBI Taxonomy" id="1156394"/>
    <lineage>
        <taxon>Eukaryota</taxon>
        <taxon>Sar</taxon>
        <taxon>Stramenopiles</taxon>
        <taxon>Oomycota</taxon>
        <taxon>Saprolegniomycetes</taxon>
        <taxon>Saprolegniales</taxon>
        <taxon>Saprolegniaceae</taxon>
        <taxon>Saprolegnia</taxon>
    </lineage>
</organism>
<dbReference type="PROSITE" id="PS50178">
    <property type="entry name" value="ZF_FYVE"/>
    <property type="match status" value="1"/>
</dbReference>
<feature type="region of interest" description="Disordered" evidence="5">
    <location>
        <begin position="1"/>
        <end position="21"/>
    </location>
</feature>
<feature type="compositionally biased region" description="Polar residues" evidence="5">
    <location>
        <begin position="401"/>
        <end position="415"/>
    </location>
</feature>
<accession>T0QJB0</accession>
<evidence type="ECO:0000313" key="8">
    <source>
        <dbReference type="Proteomes" id="UP000030762"/>
    </source>
</evidence>
<feature type="region of interest" description="Disordered" evidence="5">
    <location>
        <begin position="393"/>
        <end position="447"/>
    </location>
</feature>
<dbReference type="InterPro" id="IPR013083">
    <property type="entry name" value="Znf_RING/FYVE/PHD"/>
</dbReference>
<evidence type="ECO:0000256" key="3">
    <source>
        <dbReference type="ARBA" id="ARBA00022833"/>
    </source>
</evidence>
<dbReference type="InterPro" id="IPR052727">
    <property type="entry name" value="Rab4/Rab5_effector"/>
</dbReference>
<dbReference type="EMBL" id="JH767157">
    <property type="protein sequence ID" value="EQC33834.1"/>
    <property type="molecule type" value="Genomic_DNA"/>
</dbReference>
<dbReference type="SUPFAM" id="SSF55961">
    <property type="entry name" value="Bet v1-like"/>
    <property type="match status" value="1"/>
</dbReference>
<dbReference type="RefSeq" id="XP_008612629.1">
    <property type="nucleotide sequence ID" value="XM_008614407.1"/>
</dbReference>
<feature type="compositionally biased region" description="Low complexity" evidence="5">
    <location>
        <begin position="416"/>
        <end position="430"/>
    </location>
</feature>
<evidence type="ECO:0000256" key="4">
    <source>
        <dbReference type="PROSITE-ProRule" id="PRU00091"/>
    </source>
</evidence>
<dbReference type="Proteomes" id="UP000030762">
    <property type="component" value="Unassembled WGS sequence"/>
</dbReference>
<dbReference type="InterPro" id="IPR011011">
    <property type="entry name" value="Znf_FYVE_PHD"/>
</dbReference>
<keyword evidence="2 4" id="KW-0863">Zinc-finger</keyword>
<evidence type="ECO:0000256" key="1">
    <source>
        <dbReference type="ARBA" id="ARBA00022723"/>
    </source>
</evidence>
<keyword evidence="3" id="KW-0862">Zinc</keyword>
<dbReference type="PANTHER" id="PTHR13510">
    <property type="entry name" value="FYVE-FINGER-CONTAINING RAB5 EFFECTOR PROTEIN RABENOSYN-5-RELATED"/>
    <property type="match status" value="1"/>
</dbReference>
<evidence type="ECO:0000259" key="6">
    <source>
        <dbReference type="PROSITE" id="PS50178"/>
    </source>
</evidence>
<feature type="domain" description="FYVE-type" evidence="6">
    <location>
        <begin position="307"/>
        <end position="359"/>
    </location>
</feature>
<dbReference type="GeneID" id="19949243"/>
<evidence type="ECO:0000256" key="5">
    <source>
        <dbReference type="SAM" id="MobiDB-lite"/>
    </source>
</evidence>
<keyword evidence="1" id="KW-0479">Metal-binding</keyword>
<dbReference type="InterPro" id="IPR017455">
    <property type="entry name" value="Znf_FYVE-rel"/>
</dbReference>
<evidence type="ECO:0000313" key="7">
    <source>
        <dbReference type="EMBL" id="EQC33835.1"/>
    </source>
</evidence>
<dbReference type="AlphaFoldDB" id="T0QJB0"/>
<dbReference type="eggNOG" id="ENOG502QPNE">
    <property type="taxonomic scope" value="Eukaryota"/>
</dbReference>
<keyword evidence="8" id="KW-1185">Reference proteome</keyword>
<dbReference type="GO" id="GO:0008270">
    <property type="term" value="F:zinc ion binding"/>
    <property type="evidence" value="ECO:0007669"/>
    <property type="project" value="UniProtKB-KW"/>
</dbReference>
<reference evidence="7 8" key="1">
    <citation type="submission" date="2012-04" db="EMBL/GenBank/DDBJ databases">
        <title>The Genome Sequence of Saprolegnia declina VS20.</title>
        <authorList>
            <consortium name="The Broad Institute Genome Sequencing Platform"/>
            <person name="Russ C."/>
            <person name="Nusbaum C."/>
            <person name="Tyler B."/>
            <person name="van West P."/>
            <person name="Dieguez-Uribeondo J."/>
            <person name="de Bruijn I."/>
            <person name="Tripathy S."/>
            <person name="Jiang R."/>
            <person name="Young S.K."/>
            <person name="Zeng Q."/>
            <person name="Gargeya S."/>
            <person name="Fitzgerald M."/>
            <person name="Haas B."/>
            <person name="Abouelleil A."/>
            <person name="Alvarado L."/>
            <person name="Arachchi H.M."/>
            <person name="Berlin A."/>
            <person name="Chapman S.B."/>
            <person name="Goldberg J."/>
            <person name="Griggs A."/>
            <person name="Gujja S."/>
            <person name="Hansen M."/>
            <person name="Howarth C."/>
            <person name="Imamovic A."/>
            <person name="Larimer J."/>
            <person name="McCowen C."/>
            <person name="Montmayeur A."/>
            <person name="Murphy C."/>
            <person name="Neiman D."/>
            <person name="Pearson M."/>
            <person name="Priest M."/>
            <person name="Roberts A."/>
            <person name="Saif S."/>
            <person name="Shea T."/>
            <person name="Sisk P."/>
            <person name="Sykes S."/>
            <person name="Wortman J."/>
            <person name="Nusbaum C."/>
            <person name="Birren B."/>
        </authorList>
    </citation>
    <scope>NUCLEOTIDE SEQUENCE [LARGE SCALE GENOMIC DNA]</scope>
    <source>
        <strain evidence="7 8">VS20</strain>
    </source>
</reference>
<sequence length="538" mass="59368">MTPIGAVGDSSSPNMETRKTYPLPDNFFQIPELSDMEKAHYLEVGTTALKSFVNNVLGPENPTLVWRPFGEFQGVKIVEADVPGFKVDKNLLPYRMTAKIQGTIDEVAMLHASDSRQHCAEYVDQYRGDILDVIPLYSLIERSDANPYKQCYIKWSAHLSAVVVIRDRDYLFVEMQDLVDLPSGRRGWAFCRVSIELMNVPNLERTSLKLVRGVLHHYGAIFMEAAGTPGKLDVIAQMAVDSKGSIPQWVRKLGMKNNVRQITLVEDYVHKLRMSSRISKGQSFLSTSGCSGSASTTTPAPGAHKRCALCHAPSSALKRYKPCESCGDLCCPRCSTSWNVNVKGKPRVRVCAACANDAQSREKWEIHDADETATNSSSRETLFLDAVTSQRSSAFSSQRANGPTLSSRGSAQDVASSSRSSQEPEPSCEPIPKRCEPSHEPLSSRGGDVNLGVDLSYLSIYNKKPTTERRPSLAAAMDSVVYAGEYEYDDNDVTCSTLDSVHDPIQDSNLEAFLNQIGHVHVAAQRDSFADRRSSLVR</sequence>
<dbReference type="InterPro" id="IPR023393">
    <property type="entry name" value="START-like_dom_sf"/>
</dbReference>
<dbReference type="CDD" id="cd00065">
    <property type="entry name" value="FYVE_like_SF"/>
    <property type="match status" value="1"/>
</dbReference>
<dbReference type="Gene3D" id="3.30.40.10">
    <property type="entry name" value="Zinc/RING finger domain, C3HC4 (zinc finger)"/>
    <property type="match status" value="1"/>
</dbReference>
<dbReference type="RefSeq" id="XP_008612630.1">
    <property type="nucleotide sequence ID" value="XM_008614408.1"/>
</dbReference>
<dbReference type="EMBL" id="JH767157">
    <property type="protein sequence ID" value="EQC33835.1"/>
    <property type="molecule type" value="Genomic_DNA"/>
</dbReference>
<dbReference type="Gene3D" id="3.30.530.20">
    <property type="match status" value="1"/>
</dbReference>
<protein>
    <recommendedName>
        <fullName evidence="6">FYVE-type domain-containing protein</fullName>
    </recommendedName>
</protein>
<dbReference type="VEuPathDB" id="FungiDB:SDRG_08516"/>
<dbReference type="InParanoid" id="T0QJB0"/>
<gene>
    <name evidence="7" type="ORF">SDRG_08516</name>
</gene>
<dbReference type="SUPFAM" id="SSF57903">
    <property type="entry name" value="FYVE/PHD zinc finger"/>
    <property type="match status" value="1"/>
</dbReference>
<dbReference type="PANTHER" id="PTHR13510:SF44">
    <property type="entry name" value="RABENOSYN-5"/>
    <property type="match status" value="1"/>
</dbReference>
<proteinExistence type="predicted"/>
<name>T0QJB0_SAPDV</name>